<keyword evidence="2 6" id="KW-0698">rRNA processing</keyword>
<comment type="subcellular location">
    <subcellularLocation>
        <location evidence="6">Cytoplasm</location>
    </subcellularLocation>
</comment>
<feature type="binding site" evidence="6">
    <location>
        <position position="83"/>
    </location>
    <ligand>
        <name>S-adenosyl-L-methionine</name>
        <dbReference type="ChEBI" id="CHEBI:59789"/>
    </ligand>
</feature>
<keyword evidence="5 6" id="KW-0949">S-adenosyl-L-methionine</keyword>
<dbReference type="Gene3D" id="3.40.50.150">
    <property type="entry name" value="Vaccinia Virus protein VP39"/>
    <property type="match status" value="1"/>
</dbReference>
<evidence type="ECO:0000256" key="7">
    <source>
        <dbReference type="SAM" id="MobiDB-lite"/>
    </source>
</evidence>
<gene>
    <name evidence="6" type="primary">rsmG</name>
    <name evidence="8" type="ordered locus">Turpa_3996</name>
</gene>
<evidence type="ECO:0000313" key="8">
    <source>
        <dbReference type="EMBL" id="AFM14630.1"/>
    </source>
</evidence>
<feature type="region of interest" description="Disordered" evidence="7">
    <location>
        <begin position="175"/>
        <end position="211"/>
    </location>
</feature>
<evidence type="ECO:0000256" key="2">
    <source>
        <dbReference type="ARBA" id="ARBA00022552"/>
    </source>
</evidence>
<comment type="function">
    <text evidence="6">Specifically methylates the N7 position of a guanine in 16S rRNA.</text>
</comment>
<feature type="binding site" evidence="6">
    <location>
        <position position="88"/>
    </location>
    <ligand>
        <name>S-adenosyl-L-methionine</name>
        <dbReference type="ChEBI" id="CHEBI:59789"/>
    </ligand>
</feature>
<evidence type="ECO:0000256" key="1">
    <source>
        <dbReference type="ARBA" id="ARBA00022490"/>
    </source>
</evidence>
<protein>
    <recommendedName>
        <fullName evidence="6">Ribosomal RNA small subunit methyltransferase G</fullName>
        <ecNumber evidence="6">2.1.1.-</ecNumber>
    </recommendedName>
    <alternativeName>
        <fullName evidence="6">16S rRNA 7-methylguanosine methyltransferase</fullName>
        <shortName evidence="6">16S rRNA m7G methyltransferase</shortName>
    </alternativeName>
</protein>
<dbReference type="KEGG" id="tpx:Turpa_3996"/>
<keyword evidence="1 6" id="KW-0963">Cytoplasm</keyword>
<dbReference type="CDD" id="cd02440">
    <property type="entry name" value="AdoMet_MTases"/>
    <property type="match status" value="1"/>
</dbReference>
<organism evidence="8 9">
    <name type="scientific">Turneriella parva (strain ATCC BAA-1111 / DSM 21527 / NCTC 11395 / H)</name>
    <name type="common">Leptospira parva</name>
    <dbReference type="NCBI Taxonomy" id="869212"/>
    <lineage>
        <taxon>Bacteria</taxon>
        <taxon>Pseudomonadati</taxon>
        <taxon>Spirochaetota</taxon>
        <taxon>Spirochaetia</taxon>
        <taxon>Leptospirales</taxon>
        <taxon>Leptospiraceae</taxon>
        <taxon>Turneriella</taxon>
    </lineage>
</organism>
<dbReference type="PANTHER" id="PTHR31760">
    <property type="entry name" value="S-ADENOSYL-L-METHIONINE-DEPENDENT METHYLTRANSFERASES SUPERFAMILY PROTEIN"/>
    <property type="match status" value="1"/>
</dbReference>
<evidence type="ECO:0000256" key="6">
    <source>
        <dbReference type="HAMAP-Rule" id="MF_00074"/>
    </source>
</evidence>
<dbReference type="GO" id="GO:0005829">
    <property type="term" value="C:cytosol"/>
    <property type="evidence" value="ECO:0007669"/>
    <property type="project" value="TreeGrafter"/>
</dbReference>
<dbReference type="SUPFAM" id="SSF53335">
    <property type="entry name" value="S-adenosyl-L-methionine-dependent methyltransferases"/>
    <property type="match status" value="1"/>
</dbReference>
<dbReference type="EC" id="2.1.1.-" evidence="6"/>
<dbReference type="HOGENOM" id="CLU_921158_0_0_12"/>
<dbReference type="InterPro" id="IPR029063">
    <property type="entry name" value="SAM-dependent_MTases_sf"/>
</dbReference>
<keyword evidence="3 6" id="KW-0489">Methyltransferase</keyword>
<dbReference type="OrthoDB" id="9808773at2"/>
<comment type="similarity">
    <text evidence="6">Belongs to the methyltransferase superfamily. RNA methyltransferase RsmG family.</text>
</comment>
<reference evidence="8 9" key="1">
    <citation type="submission" date="2012-06" db="EMBL/GenBank/DDBJ databases">
        <title>The complete chromosome of genome of Turneriella parva DSM 21527.</title>
        <authorList>
            <consortium name="US DOE Joint Genome Institute (JGI-PGF)"/>
            <person name="Lucas S."/>
            <person name="Han J."/>
            <person name="Lapidus A."/>
            <person name="Bruce D."/>
            <person name="Goodwin L."/>
            <person name="Pitluck S."/>
            <person name="Peters L."/>
            <person name="Kyrpides N."/>
            <person name="Mavromatis K."/>
            <person name="Ivanova N."/>
            <person name="Mikhailova N."/>
            <person name="Chertkov O."/>
            <person name="Detter J.C."/>
            <person name="Tapia R."/>
            <person name="Han C."/>
            <person name="Land M."/>
            <person name="Hauser L."/>
            <person name="Markowitz V."/>
            <person name="Cheng J.-F."/>
            <person name="Hugenholtz P."/>
            <person name="Woyke T."/>
            <person name="Wu D."/>
            <person name="Gronow S."/>
            <person name="Wellnitz S."/>
            <person name="Brambilla E."/>
            <person name="Klenk H.-P."/>
            <person name="Eisen J.A."/>
        </authorList>
    </citation>
    <scope>NUCLEOTIDE SEQUENCE [LARGE SCALE GENOMIC DNA]</scope>
    <source>
        <strain evidence="9">ATCC BAA-1111 / DSM 21527 / NCTC 11395 / H</strain>
    </source>
</reference>
<evidence type="ECO:0000256" key="4">
    <source>
        <dbReference type="ARBA" id="ARBA00022679"/>
    </source>
</evidence>
<dbReference type="PANTHER" id="PTHR31760:SF0">
    <property type="entry name" value="S-ADENOSYL-L-METHIONINE-DEPENDENT METHYLTRANSFERASES SUPERFAMILY PROTEIN"/>
    <property type="match status" value="1"/>
</dbReference>
<dbReference type="STRING" id="869212.Turpa_3996"/>
<dbReference type="RefSeq" id="WP_014805106.1">
    <property type="nucleotide sequence ID" value="NC_018020.1"/>
</dbReference>
<name>I4BBH3_TURPD</name>
<dbReference type="InterPro" id="IPR003682">
    <property type="entry name" value="rRNA_ssu_MeTfrase_G"/>
</dbReference>
<accession>I4BBH3</accession>
<sequence length="302" mass="32668">MSVADIAYAPLSAHLTAPVLANLQTFADLLEAEAMPAGFIGECTRADLELRHIFDSVLPAIAPETRERFPLNAGEGLNVFDLGAGSGLPSLPLAILYPQHKFHLLDAQEKRCRFAESAAAKLGLSNVTVYHGVVQDFPKKYAAAPKADVVVFRAFRKILASLELALHVLSAAPKDRQRPGSAKSDGPRSLPASFQKTPQQTSAKAPEAGCPPNFAGPLRSEAIALQSPKLLYWRSQRVPFSAAGEQRVTDLGYKTESFVKFESAASVLPRGLYTFAHETAAKKPYPRSWKKISADTLVDTES</sequence>
<dbReference type="AlphaFoldDB" id="I4BBH3"/>
<evidence type="ECO:0000256" key="5">
    <source>
        <dbReference type="ARBA" id="ARBA00022691"/>
    </source>
</evidence>
<dbReference type="EMBL" id="CP002959">
    <property type="protein sequence ID" value="AFM14630.1"/>
    <property type="molecule type" value="Genomic_DNA"/>
</dbReference>
<dbReference type="HAMAP" id="MF_00074">
    <property type="entry name" value="16SrRNA_methyltr_G"/>
    <property type="match status" value="1"/>
</dbReference>
<proteinExistence type="inferred from homology"/>
<feature type="binding site" evidence="6">
    <location>
        <begin position="134"/>
        <end position="135"/>
    </location>
    <ligand>
        <name>S-adenosyl-L-methionine</name>
        <dbReference type="ChEBI" id="CHEBI:59789"/>
    </ligand>
</feature>
<feature type="compositionally biased region" description="Polar residues" evidence="7">
    <location>
        <begin position="192"/>
        <end position="203"/>
    </location>
</feature>
<keyword evidence="4 6" id="KW-0808">Transferase</keyword>
<dbReference type="Proteomes" id="UP000006048">
    <property type="component" value="Chromosome"/>
</dbReference>
<evidence type="ECO:0000256" key="3">
    <source>
        <dbReference type="ARBA" id="ARBA00022603"/>
    </source>
</evidence>
<feature type="binding site" evidence="6">
    <location>
        <position position="153"/>
    </location>
    <ligand>
        <name>S-adenosyl-L-methionine</name>
        <dbReference type="ChEBI" id="CHEBI:59789"/>
    </ligand>
</feature>
<keyword evidence="9" id="KW-1185">Reference proteome</keyword>
<evidence type="ECO:0000313" key="9">
    <source>
        <dbReference type="Proteomes" id="UP000006048"/>
    </source>
</evidence>
<comment type="caution">
    <text evidence="6">Lacks conserved residue(s) required for the propagation of feature annotation.</text>
</comment>
<dbReference type="GO" id="GO:0070043">
    <property type="term" value="F:rRNA (guanine-N7-)-methyltransferase activity"/>
    <property type="evidence" value="ECO:0007669"/>
    <property type="project" value="UniProtKB-UniRule"/>
</dbReference>
<dbReference type="Pfam" id="PF02527">
    <property type="entry name" value="GidB"/>
    <property type="match status" value="1"/>
</dbReference>